<feature type="non-terminal residue" evidence="1">
    <location>
        <position position="1"/>
    </location>
</feature>
<sequence length="231" mass="26486">PINNSLLDFKHQLELFARTDDHFAGTLGIPSLAGRVNQWTRKLREAIGEDADIGAHVEEARYVIDGDPLIETVVVQRSRSYARKSQILKTGSEAVFPKRNDPEVAKYSIRKTYGALLQNLTDAFARANPLFSLATYYPLNYFTGDWDTVDPLQAGRQKQVVQLIRTVFLKRFESSVFAFETSCDLLVRRLLAFLDVHCETEPERARIDSWIRTHQEVLDWAADKQLDLWDN</sequence>
<reference evidence="1" key="1">
    <citation type="submission" date="2018-05" db="EMBL/GenBank/DDBJ databases">
        <authorList>
            <person name="Lanie J.A."/>
            <person name="Ng W.-L."/>
            <person name="Kazmierczak K.M."/>
            <person name="Andrzejewski T.M."/>
            <person name="Davidsen T.M."/>
            <person name="Wayne K.J."/>
            <person name="Tettelin H."/>
            <person name="Glass J.I."/>
            <person name="Rusch D."/>
            <person name="Podicherti R."/>
            <person name="Tsui H.-C.T."/>
            <person name="Winkler M.E."/>
        </authorList>
    </citation>
    <scope>NUCLEOTIDE SEQUENCE</scope>
</reference>
<evidence type="ECO:0000313" key="1">
    <source>
        <dbReference type="EMBL" id="SVE55866.1"/>
    </source>
</evidence>
<dbReference type="EMBL" id="UINC01225691">
    <property type="protein sequence ID" value="SVE55866.1"/>
    <property type="molecule type" value="Genomic_DNA"/>
</dbReference>
<name>A0A383EG83_9ZZZZ</name>
<organism evidence="1">
    <name type="scientific">marine metagenome</name>
    <dbReference type="NCBI Taxonomy" id="408172"/>
    <lineage>
        <taxon>unclassified sequences</taxon>
        <taxon>metagenomes</taxon>
        <taxon>ecological metagenomes</taxon>
    </lineage>
</organism>
<feature type="non-terminal residue" evidence="1">
    <location>
        <position position="231"/>
    </location>
</feature>
<proteinExistence type="predicted"/>
<accession>A0A383EG83</accession>
<protein>
    <submittedName>
        <fullName evidence="1">Uncharacterized protein</fullName>
    </submittedName>
</protein>
<dbReference type="AlphaFoldDB" id="A0A383EG83"/>
<gene>
    <name evidence="1" type="ORF">METZ01_LOCUS508720</name>
</gene>